<dbReference type="EMBL" id="UZAJ01009098">
    <property type="protein sequence ID" value="VDO54557.1"/>
    <property type="molecule type" value="Genomic_DNA"/>
</dbReference>
<proteinExistence type="inferred from homology"/>
<evidence type="ECO:0000256" key="1">
    <source>
        <dbReference type="ARBA" id="ARBA00004141"/>
    </source>
</evidence>
<comment type="subcellular location">
    <subcellularLocation>
        <location evidence="1">Membrane</location>
        <topology evidence="1">Multi-pass membrane protein</topology>
    </subcellularLocation>
</comment>
<feature type="transmembrane region" description="Helical" evidence="6">
    <location>
        <begin position="54"/>
        <end position="72"/>
    </location>
</feature>
<keyword evidence="5 6" id="KW-0472">Membrane</keyword>
<evidence type="ECO:0000313" key="7">
    <source>
        <dbReference type="EMBL" id="VDO54557.1"/>
    </source>
</evidence>
<comment type="similarity">
    <text evidence="2 6">Belongs to the peroxisomal membrane protein PXMP2/4 family.</text>
</comment>
<reference evidence="9" key="1">
    <citation type="submission" date="2016-06" db="UniProtKB">
        <authorList>
            <consortium name="WormBaseParasite"/>
        </authorList>
    </citation>
    <scope>IDENTIFICATION</scope>
</reference>
<feature type="transmembrane region" description="Helical" evidence="6">
    <location>
        <begin position="12"/>
        <end position="34"/>
    </location>
</feature>
<dbReference type="STRING" id="387005.A0A183HL43"/>
<dbReference type="WBParaSite" id="OFLC_0000820401-mRNA-1">
    <property type="protein sequence ID" value="OFLC_0000820401-mRNA-1"/>
    <property type="gene ID" value="OFLC_0000820401"/>
</dbReference>
<evidence type="ECO:0000256" key="5">
    <source>
        <dbReference type="ARBA" id="ARBA00023136"/>
    </source>
</evidence>
<evidence type="ECO:0000256" key="3">
    <source>
        <dbReference type="ARBA" id="ARBA00022692"/>
    </source>
</evidence>
<sequence>MQKILLSNNRRLFLTNTAVTCSLLGISDALQQWISGDYNSDQNEPFNFARTRRFATMGLIIGPMCHYWYKWLERKVTNGTKAAIVTKKIACDTLVSPIFGSTFISGN</sequence>
<evidence type="ECO:0000313" key="9">
    <source>
        <dbReference type="WBParaSite" id="OFLC_0000820401-mRNA-1"/>
    </source>
</evidence>
<dbReference type="AlphaFoldDB" id="A0A183HL43"/>
<dbReference type="GO" id="GO:0016020">
    <property type="term" value="C:membrane"/>
    <property type="evidence" value="ECO:0007669"/>
    <property type="project" value="UniProtKB-SubCell"/>
</dbReference>
<evidence type="ECO:0000256" key="2">
    <source>
        <dbReference type="ARBA" id="ARBA00006824"/>
    </source>
</evidence>
<name>A0A183HL43_9BILA</name>
<dbReference type="InterPro" id="IPR007248">
    <property type="entry name" value="Mpv17_PMP22"/>
</dbReference>
<gene>
    <name evidence="7" type="ORF">OFLC_LOCUS8205</name>
</gene>
<keyword evidence="3 6" id="KW-0812">Transmembrane</keyword>
<dbReference type="GO" id="GO:0061668">
    <property type="term" value="P:mitochondrial ribosome assembly"/>
    <property type="evidence" value="ECO:0007669"/>
    <property type="project" value="TreeGrafter"/>
</dbReference>
<evidence type="ECO:0000256" key="4">
    <source>
        <dbReference type="ARBA" id="ARBA00022989"/>
    </source>
</evidence>
<organism evidence="9">
    <name type="scientific">Onchocerca flexuosa</name>
    <dbReference type="NCBI Taxonomy" id="387005"/>
    <lineage>
        <taxon>Eukaryota</taxon>
        <taxon>Metazoa</taxon>
        <taxon>Ecdysozoa</taxon>
        <taxon>Nematoda</taxon>
        <taxon>Chromadorea</taxon>
        <taxon>Rhabditida</taxon>
        <taxon>Spirurina</taxon>
        <taxon>Spiruromorpha</taxon>
        <taxon>Filarioidea</taxon>
        <taxon>Onchocercidae</taxon>
        <taxon>Onchocerca</taxon>
    </lineage>
</organism>
<reference evidence="7 8" key="2">
    <citation type="submission" date="2018-11" db="EMBL/GenBank/DDBJ databases">
        <authorList>
            <consortium name="Pathogen Informatics"/>
        </authorList>
    </citation>
    <scope>NUCLEOTIDE SEQUENCE [LARGE SCALE GENOMIC DNA]</scope>
</reference>
<keyword evidence="8" id="KW-1185">Reference proteome</keyword>
<accession>A0A183HL43</accession>
<keyword evidence="4 6" id="KW-1133">Transmembrane helix</keyword>
<dbReference type="Proteomes" id="UP000267606">
    <property type="component" value="Unassembled WGS sequence"/>
</dbReference>
<dbReference type="PANTHER" id="PTHR11266">
    <property type="entry name" value="PEROXISOMAL MEMBRANE PROTEIN 2, PXMP2 MPV17"/>
    <property type="match status" value="1"/>
</dbReference>
<dbReference type="GO" id="GO:0005739">
    <property type="term" value="C:mitochondrion"/>
    <property type="evidence" value="ECO:0007669"/>
    <property type="project" value="TreeGrafter"/>
</dbReference>
<evidence type="ECO:0000256" key="6">
    <source>
        <dbReference type="RuleBase" id="RU363053"/>
    </source>
</evidence>
<protein>
    <submittedName>
        <fullName evidence="9">PXMP2/4 family protein 2</fullName>
    </submittedName>
</protein>
<dbReference type="PANTHER" id="PTHR11266:SF8">
    <property type="entry name" value="MPV17-LIKE PROTEIN 2"/>
    <property type="match status" value="1"/>
</dbReference>
<evidence type="ECO:0000313" key="8">
    <source>
        <dbReference type="Proteomes" id="UP000267606"/>
    </source>
</evidence>